<evidence type="ECO:0000256" key="2">
    <source>
        <dbReference type="ARBA" id="ARBA00022692"/>
    </source>
</evidence>
<feature type="chain" id="PRO_5021376381" description="SEFIR domain-containing protein" evidence="10">
    <location>
        <begin position="27"/>
        <end position="687"/>
    </location>
</feature>
<evidence type="ECO:0000256" key="1">
    <source>
        <dbReference type="ARBA" id="ARBA00004479"/>
    </source>
</evidence>
<feature type="signal peptide" evidence="10">
    <location>
        <begin position="1"/>
        <end position="26"/>
    </location>
</feature>
<dbReference type="GO" id="GO:0016020">
    <property type="term" value="C:membrane"/>
    <property type="evidence" value="ECO:0007669"/>
    <property type="project" value="UniProtKB-SubCell"/>
</dbReference>
<keyword evidence="4 9" id="KW-1133">Transmembrane helix</keyword>
<feature type="transmembrane region" description="Helical" evidence="9">
    <location>
        <begin position="375"/>
        <end position="396"/>
    </location>
</feature>
<evidence type="ECO:0000256" key="5">
    <source>
        <dbReference type="ARBA" id="ARBA00023136"/>
    </source>
</evidence>
<dbReference type="PANTHER" id="PTHR15583:SF21">
    <property type="entry name" value="INTERLEUKIN-17 RECEPTOR E-LIKE"/>
    <property type="match status" value="1"/>
</dbReference>
<keyword evidence="7" id="KW-0325">Glycoprotein</keyword>
<dbReference type="InterPro" id="IPR039465">
    <property type="entry name" value="IL-17_rcpt-like"/>
</dbReference>
<accession>A0A4Z2G3V7</accession>
<dbReference type="Gene3D" id="3.40.50.11530">
    <property type="match status" value="1"/>
</dbReference>
<evidence type="ECO:0000256" key="4">
    <source>
        <dbReference type="ARBA" id="ARBA00022989"/>
    </source>
</evidence>
<evidence type="ECO:0000313" key="13">
    <source>
        <dbReference type="Proteomes" id="UP000314294"/>
    </source>
</evidence>
<feature type="region of interest" description="Disordered" evidence="8">
    <location>
        <begin position="507"/>
        <end position="541"/>
    </location>
</feature>
<name>A0A4Z2G3V7_9TELE</name>
<keyword evidence="2 9" id="KW-0812">Transmembrane</keyword>
<keyword evidence="3 10" id="KW-0732">Signal</keyword>
<dbReference type="OrthoDB" id="9894203at2759"/>
<dbReference type="PANTHER" id="PTHR15583">
    <property type="entry name" value="INTERLEUKIN-17 RECEPTOR"/>
    <property type="match status" value="1"/>
</dbReference>
<evidence type="ECO:0000259" key="11">
    <source>
        <dbReference type="Pfam" id="PF08357"/>
    </source>
</evidence>
<dbReference type="GO" id="GO:0030368">
    <property type="term" value="F:interleukin-17 receptor activity"/>
    <property type="evidence" value="ECO:0007669"/>
    <property type="project" value="InterPro"/>
</dbReference>
<comment type="caution">
    <text evidence="12">The sequence shown here is derived from an EMBL/GenBank/DDBJ whole genome shotgun (WGS) entry which is preliminary data.</text>
</comment>
<comment type="subcellular location">
    <subcellularLocation>
        <location evidence="1">Membrane</location>
        <topology evidence="1">Single-pass type I membrane protein</topology>
    </subcellularLocation>
</comment>
<feature type="domain" description="SEFIR" evidence="11">
    <location>
        <begin position="413"/>
        <end position="606"/>
    </location>
</feature>
<keyword evidence="6" id="KW-0675">Receptor</keyword>
<evidence type="ECO:0000256" key="3">
    <source>
        <dbReference type="ARBA" id="ARBA00022729"/>
    </source>
</evidence>
<evidence type="ECO:0000256" key="6">
    <source>
        <dbReference type="ARBA" id="ARBA00023170"/>
    </source>
</evidence>
<feature type="compositionally biased region" description="Basic and acidic residues" evidence="8">
    <location>
        <begin position="529"/>
        <end position="540"/>
    </location>
</feature>
<sequence length="687" mass="73892">MSPSRRAAAVALALVALVVAPLLLESATTCHVKEEGASGIPNDHPEGSCPVKLTSGLTPAASGAVYSECVTVRVALRADDFCKAPKIEVLSSGLSELQISPILKKRKPIKCNNQRRPGVTCVTCHRRRGRDGVALWELVHNCVEAEADTVVSASFITRERSCSVSYKVPDPVPDFDLTVNQSSKSISVTVQPGDKVHARWCYRKYGAACTAKAPPPPITASLSNAFNTGAPLIRRGVSMCTLSFSRSIRPCPESLSSPSRTCCPVYYARTDSKRHVKCPFLTQSLSGGQHVCGGQTPSDVSAGGEHISCPFDADMSSWEVTLGPGRRSVYLYLSSSVPAAFSAQLCVLRGRGCSPVGRVHSATTVSARTYTHLRWGLVAVAASVFLVIAALLGVLIRRLAKSGAAGWLCVQEPVLLVCSSERSAHISAACSLASILQGELGANVHMASWAQSSQTPPGTGVADLGPLPWLYGRWEAVRRARGKALIVWSPDATRAYAAWREERATRAEEAKGVEAGEESKSNGGRPRRGKEESEERDVQRESSTVTAAVFAAALACLEGALQEGKGHGVALVYFQGLCHRRDIPEAFGGVPRYRLPRDFRGLIQELGGMRRLTESGRPRRRCWPRLLAKALSVRLAQRLTDRLRALLPRRNKAEPGASGVAPGSGREREPLRGAPRVAEEEEEEEEL</sequence>
<organism evidence="12 13">
    <name type="scientific">Liparis tanakae</name>
    <name type="common">Tanaka's snailfish</name>
    <dbReference type="NCBI Taxonomy" id="230148"/>
    <lineage>
        <taxon>Eukaryota</taxon>
        <taxon>Metazoa</taxon>
        <taxon>Chordata</taxon>
        <taxon>Craniata</taxon>
        <taxon>Vertebrata</taxon>
        <taxon>Euteleostomi</taxon>
        <taxon>Actinopterygii</taxon>
        <taxon>Neopterygii</taxon>
        <taxon>Teleostei</taxon>
        <taxon>Neoteleostei</taxon>
        <taxon>Acanthomorphata</taxon>
        <taxon>Eupercaria</taxon>
        <taxon>Perciformes</taxon>
        <taxon>Cottioidei</taxon>
        <taxon>Cottales</taxon>
        <taxon>Liparidae</taxon>
        <taxon>Liparis</taxon>
    </lineage>
</organism>
<evidence type="ECO:0000256" key="7">
    <source>
        <dbReference type="ARBA" id="ARBA00023180"/>
    </source>
</evidence>
<dbReference type="InterPro" id="IPR013568">
    <property type="entry name" value="SEFIR_dom"/>
</dbReference>
<feature type="compositionally biased region" description="Basic and acidic residues" evidence="8">
    <location>
        <begin position="507"/>
        <end position="520"/>
    </location>
</feature>
<keyword evidence="5 9" id="KW-0472">Membrane</keyword>
<gene>
    <name evidence="12" type="ORF">EYF80_041527</name>
</gene>
<dbReference type="Proteomes" id="UP000314294">
    <property type="component" value="Unassembled WGS sequence"/>
</dbReference>
<protein>
    <recommendedName>
        <fullName evidence="11">SEFIR domain-containing protein</fullName>
    </recommendedName>
</protein>
<reference evidence="12 13" key="1">
    <citation type="submission" date="2019-03" db="EMBL/GenBank/DDBJ databases">
        <title>First draft genome of Liparis tanakae, snailfish: a comprehensive survey of snailfish specific genes.</title>
        <authorList>
            <person name="Kim W."/>
            <person name="Song I."/>
            <person name="Jeong J.-H."/>
            <person name="Kim D."/>
            <person name="Kim S."/>
            <person name="Ryu S."/>
            <person name="Song J.Y."/>
            <person name="Lee S.K."/>
        </authorList>
    </citation>
    <scope>NUCLEOTIDE SEQUENCE [LARGE SCALE GENOMIC DNA]</scope>
    <source>
        <tissue evidence="12">Muscle</tissue>
    </source>
</reference>
<evidence type="ECO:0000256" key="10">
    <source>
        <dbReference type="SAM" id="SignalP"/>
    </source>
</evidence>
<dbReference type="EMBL" id="SRLO01000704">
    <property type="protein sequence ID" value="TNN48257.1"/>
    <property type="molecule type" value="Genomic_DNA"/>
</dbReference>
<evidence type="ECO:0000256" key="9">
    <source>
        <dbReference type="SAM" id="Phobius"/>
    </source>
</evidence>
<evidence type="ECO:0000313" key="12">
    <source>
        <dbReference type="EMBL" id="TNN48257.1"/>
    </source>
</evidence>
<proteinExistence type="predicted"/>
<keyword evidence="13" id="KW-1185">Reference proteome</keyword>
<feature type="region of interest" description="Disordered" evidence="8">
    <location>
        <begin position="647"/>
        <end position="687"/>
    </location>
</feature>
<dbReference type="Pfam" id="PF08357">
    <property type="entry name" value="SEFIR"/>
    <property type="match status" value="1"/>
</dbReference>
<dbReference type="AlphaFoldDB" id="A0A4Z2G3V7"/>
<evidence type="ECO:0000256" key="8">
    <source>
        <dbReference type="SAM" id="MobiDB-lite"/>
    </source>
</evidence>